<protein>
    <submittedName>
        <fullName evidence="1">Uncharacterized protein</fullName>
    </submittedName>
</protein>
<keyword evidence="2" id="KW-1185">Reference proteome</keyword>
<accession>A0ACC2XM04</accession>
<reference evidence="1" key="1">
    <citation type="submission" date="2023-04" db="EMBL/GenBank/DDBJ databases">
        <title>Draft Genome sequencing of Naganishia species isolated from polar environments using Oxford Nanopore Technology.</title>
        <authorList>
            <person name="Leo P."/>
            <person name="Venkateswaran K."/>
        </authorList>
    </citation>
    <scope>NUCLEOTIDE SEQUENCE</scope>
    <source>
        <strain evidence="1">MNA-CCFEE 5425</strain>
    </source>
</reference>
<name>A0ACC2XM04_9TREE</name>
<dbReference type="EMBL" id="JASBWU010000001">
    <property type="protein sequence ID" value="KAJ9125079.1"/>
    <property type="molecule type" value="Genomic_DNA"/>
</dbReference>
<sequence length="1297" mass="141225">MSVNRGVLGFEVVACANVFERQPSWMTQCHAETVGGPICDTFSFVSVSLPPTPAVQTPIIKRSLNPTFPAAQSTFDFPLYASLAASGLYRGRGLEIVVWDKDLVKKDYMGEVAVPLSQWFPEGAREGALWDSKANQGRPFELVSARRRHRVSGKVYLRCGIILPDAGDASDKEERARQVVRMLETKADGHSATLMDVPAYQGIGTVKIKRHHRKSSRRKDKGSETPTTTTSSKFASAARGLLSRTKKGRRRREDKTLPSESAPGGILSAVDPGLLAADDAGSDGSDTVSADEDDDDDEDDDADEESEELRDDGLSSDSDSPNDDAFFSEEDDILSGDSAGDYMTGEDVNDRIAPLASGNNSSATSSSLRVGGGAKDVRRPKRQTSVNSTSSHEASAYAPLAADAQQSRRGQESSAEALNTGSTVSPFVSSPPESSVKIVSPTTQAQQGYFDTVPPPAAPSAAATKTRRRLFKKSSRDQHLAPASSASGLRTPGDESTSASTPGTATPGSLAPGAVPATQGRRRRPVFKRGKGRGGTAYTLGHQAGHDILGIVMLEIGGAADLPKLRNSFRFSFDMDPFVVISFGKKVFRTRVIRHSLNPTWDEKMLFHVRQYEDTFSIQFAVLDWDKVSGNDFIGSSTIPLAELLADAPKPDAKTGLYGPQEDGKHEMKEFKLPIATPKDATWETKHSPVLKVRAKYEPYDALRQRFWRQYLTQYDTDDTGTISYTELTTMLDSLGSTLSSSTLHGYFERFQISYEEGELTFDQVIQCLEEEVLKQRKEKRRLSESTAMSGAATPLGYGMAPRPARDGLDYAGQSAAPPPSVDADELARHIRASAPRADADSEGNGDINVRPLPKVDHVKGKLGAEQHLAIGGALSPDMSPGESEVDDGLQDSSSPGDTERVVNIKTCPLCHRPRLNKKSEADIITHLAVCASADWSRVDRIVVGNYVTASQAQRKFLSKVLTKLSSGAYSLGANSANIIVQDRATGQLQEEKMAVYVRLGIRVLYKGAKGRMEGSRARRLLKSMSVKQGIKYDSPESKLEIPTFIAFHNLNVDEILDPIDSFQTFNQFFYRKLKPDARPISDPEDPGRLVSCADSRMMAFESVNEATRIWIKGREFSVGRLLGPEYKDVIHKFEGGALGIFRLAPQDYHRFHSPVEGVIGKSTFIDGQYYTVNPQAIRTTLDVYGENVRKIVPIESPQFGTVMTVWVGAMMVGSIGTTVKEGDHVKRGDELGWFAFGGSTIVCLFEQGALQWDDDLVRNGKQSIETLVRMGSGLGRATGQAISFTGSSDADLTRVS</sequence>
<gene>
    <name evidence="1" type="ORF">QFC22_000032</name>
</gene>
<dbReference type="Proteomes" id="UP001243375">
    <property type="component" value="Unassembled WGS sequence"/>
</dbReference>
<comment type="caution">
    <text evidence="1">The sequence shown here is derived from an EMBL/GenBank/DDBJ whole genome shotgun (WGS) entry which is preliminary data.</text>
</comment>
<evidence type="ECO:0000313" key="2">
    <source>
        <dbReference type="Proteomes" id="UP001243375"/>
    </source>
</evidence>
<organism evidence="1 2">
    <name type="scientific">Naganishia vaughanmartiniae</name>
    <dbReference type="NCBI Taxonomy" id="1424756"/>
    <lineage>
        <taxon>Eukaryota</taxon>
        <taxon>Fungi</taxon>
        <taxon>Dikarya</taxon>
        <taxon>Basidiomycota</taxon>
        <taxon>Agaricomycotina</taxon>
        <taxon>Tremellomycetes</taxon>
        <taxon>Filobasidiales</taxon>
        <taxon>Filobasidiaceae</taxon>
        <taxon>Naganishia</taxon>
    </lineage>
</organism>
<evidence type="ECO:0000313" key="1">
    <source>
        <dbReference type="EMBL" id="KAJ9125079.1"/>
    </source>
</evidence>
<proteinExistence type="predicted"/>